<evidence type="ECO:0000256" key="13">
    <source>
        <dbReference type="ARBA" id="ARBA00023246"/>
    </source>
</evidence>
<evidence type="ECO:0000256" key="5">
    <source>
        <dbReference type="ARBA" id="ARBA00022657"/>
    </source>
</evidence>
<evidence type="ECO:0000256" key="15">
    <source>
        <dbReference type="ARBA" id="ARBA00063227"/>
    </source>
</evidence>
<dbReference type="GO" id="GO:0038084">
    <property type="term" value="P:vascular endothelial growth factor signaling pathway"/>
    <property type="evidence" value="ECO:0007669"/>
    <property type="project" value="TreeGrafter"/>
</dbReference>
<evidence type="ECO:0000313" key="22">
    <source>
        <dbReference type="EMBL" id="KAK1791931.1"/>
    </source>
</evidence>
<dbReference type="GO" id="GO:0002040">
    <property type="term" value="P:sprouting angiogenesis"/>
    <property type="evidence" value="ECO:0007669"/>
    <property type="project" value="TreeGrafter"/>
</dbReference>
<evidence type="ECO:0000256" key="12">
    <source>
        <dbReference type="ARBA" id="ARBA00023180"/>
    </source>
</evidence>
<evidence type="ECO:0000256" key="6">
    <source>
        <dbReference type="ARBA" id="ARBA00022685"/>
    </source>
</evidence>
<dbReference type="InterPro" id="IPR023581">
    <property type="entry name" value="PD_growth_factor_CS"/>
</dbReference>
<evidence type="ECO:0000256" key="4">
    <source>
        <dbReference type="ARBA" id="ARBA00022525"/>
    </source>
</evidence>
<evidence type="ECO:0000256" key="11">
    <source>
        <dbReference type="ARBA" id="ARBA00023157"/>
    </source>
</evidence>
<protein>
    <recommendedName>
        <fullName evidence="16">Vascular endothelial growth factor C</fullName>
    </recommendedName>
    <alternativeName>
        <fullName evidence="17">Flt4 ligand</fullName>
    </alternativeName>
    <alternativeName>
        <fullName evidence="18">Vascular endothelial growth factor-related protein</fullName>
    </alternativeName>
</protein>
<feature type="chain" id="PRO_5042041758" description="Vascular endothelial growth factor C" evidence="20">
    <location>
        <begin position="22"/>
        <end position="505"/>
    </location>
</feature>
<dbReference type="EMBL" id="JAROKS010000020">
    <property type="protein sequence ID" value="KAK1791931.1"/>
    <property type="molecule type" value="Genomic_DNA"/>
</dbReference>
<dbReference type="CDD" id="cd00135">
    <property type="entry name" value="PDGF"/>
    <property type="match status" value="1"/>
</dbReference>
<evidence type="ECO:0000256" key="3">
    <source>
        <dbReference type="ARBA" id="ARBA00022473"/>
    </source>
</evidence>
<keyword evidence="7 20" id="KW-0732">Signal</keyword>
<evidence type="ECO:0000256" key="16">
    <source>
        <dbReference type="ARBA" id="ARBA00070957"/>
    </source>
</evidence>
<comment type="subcellular location">
    <subcellularLocation>
        <location evidence="1">Secreted</location>
    </subcellularLocation>
</comment>
<evidence type="ECO:0000256" key="8">
    <source>
        <dbReference type="ARBA" id="ARBA00022737"/>
    </source>
</evidence>
<evidence type="ECO:0000256" key="20">
    <source>
        <dbReference type="SAM" id="SignalP"/>
    </source>
</evidence>
<evidence type="ECO:0000256" key="14">
    <source>
        <dbReference type="ARBA" id="ARBA00055409"/>
    </source>
</evidence>
<dbReference type="GO" id="GO:0016020">
    <property type="term" value="C:membrane"/>
    <property type="evidence" value="ECO:0007669"/>
    <property type="project" value="InterPro"/>
</dbReference>
<dbReference type="AlphaFoldDB" id="A0AAD8Z3R2"/>
<evidence type="ECO:0000313" key="23">
    <source>
        <dbReference type="Proteomes" id="UP001239994"/>
    </source>
</evidence>
<dbReference type="InterPro" id="IPR050507">
    <property type="entry name" value="PDGF/VEGF_growth_factor"/>
</dbReference>
<dbReference type="GO" id="GO:0048010">
    <property type="term" value="P:vascular endothelial growth factor receptor signaling pathway"/>
    <property type="evidence" value="ECO:0007669"/>
    <property type="project" value="TreeGrafter"/>
</dbReference>
<keyword evidence="10 19" id="KW-0339">Growth factor</keyword>
<dbReference type="GO" id="GO:0050930">
    <property type="term" value="P:induction of positive chemotaxis"/>
    <property type="evidence" value="ECO:0007669"/>
    <property type="project" value="TreeGrafter"/>
</dbReference>
<keyword evidence="11" id="KW-1015">Disulfide bond</keyword>
<dbReference type="Proteomes" id="UP001239994">
    <property type="component" value="Unassembled WGS sequence"/>
</dbReference>
<dbReference type="GO" id="GO:0043185">
    <property type="term" value="F:vascular endothelial growth factor receptor 3 binding"/>
    <property type="evidence" value="ECO:0007669"/>
    <property type="project" value="TreeGrafter"/>
</dbReference>
<comment type="caution">
    <text evidence="22">The sequence shown here is derived from an EMBL/GenBank/DDBJ whole genome shotgun (WGS) entry which is preliminary data.</text>
</comment>
<keyword evidence="4" id="KW-0964">Secreted</keyword>
<sequence length="505" mass="57421">MHLLGLSVWLACSAILYTNFAFESSHDYYDYDQDEVDAPFTSGQSVLKLACQFCGFQRIPFKGLILPPLITVTSGSSLSCGSVPPRPPCGALCRQMVRQAGRQGRMLGSLLLRSFALEDLRRRLERTSMRPANDAGLLPHTETSQPYFEERLRSAGSVDELMRLLYPTYWKVQKCRSKRTSTSRFAPREHHELTTADVRPDDPTFAAAFFNFDIFASIQAEWRKTLCMPREVCIDVGKEIGSTTHTFYKPPCVSVYRCGGCCNNEEHQCMNITTSYVGKTLLEITVPVKHPPSPVTISFANHTSCSCLSKLDVYRQRHSIIRRALPECHAVNKTCPKNQIWSDGYCRCVHDTLFPQYHSDFVDQDLCGPHKELDEDTCQCVCRRDLQTSRCGPLRHLDRGTCQCACRAQLSPCGPHHTFNKDTCQCTCTRTCPSSHPINHTKCTCECTESTRTCFLKGKRFQPATCSCYRLPCLMDPKKKRRCEDGFHYSEEVCHCIPNFWRRTN</sequence>
<dbReference type="PROSITE" id="PS00249">
    <property type="entry name" value="PDGF_1"/>
    <property type="match status" value="1"/>
</dbReference>
<dbReference type="GO" id="GO:0045766">
    <property type="term" value="P:positive regulation of angiogenesis"/>
    <property type="evidence" value="ECO:0007669"/>
    <property type="project" value="TreeGrafter"/>
</dbReference>
<evidence type="ECO:0000256" key="17">
    <source>
        <dbReference type="ARBA" id="ARBA00080219"/>
    </source>
</evidence>
<evidence type="ECO:0000256" key="10">
    <source>
        <dbReference type="ARBA" id="ARBA00023030"/>
    </source>
</evidence>
<keyword evidence="8" id="KW-0677">Repeat</keyword>
<comment type="function">
    <text evidence="14">Growth factor active in angiogenesis, and endothelial cell growth, stimulating their proliferation and migration and also has effects on the permeability of blood vessels. May function in angiogenesis of the venous and lymphatic vascular systems during embryogenesis, and also in the maintenance of differentiated lymphatic endothelium in adults. Binds and activates KDR/VEGFR2 and FLT4/VEGFR3 receptors.</text>
</comment>
<dbReference type="Pfam" id="PF03128">
    <property type="entry name" value="CXCXC"/>
    <property type="match status" value="2"/>
</dbReference>
<dbReference type="FunFam" id="2.10.90.10:FF:000025">
    <property type="entry name" value="vascular endothelial growth factor C"/>
    <property type="match status" value="1"/>
</dbReference>
<dbReference type="GO" id="GO:0051781">
    <property type="term" value="P:positive regulation of cell division"/>
    <property type="evidence" value="ECO:0007669"/>
    <property type="project" value="UniProtKB-KW"/>
</dbReference>
<name>A0AAD8Z3R2_9TELE</name>
<reference evidence="22" key="1">
    <citation type="submission" date="2023-03" db="EMBL/GenBank/DDBJ databases">
        <title>Electrophorus voltai genome.</title>
        <authorList>
            <person name="Bian C."/>
        </authorList>
    </citation>
    <scope>NUCLEOTIDE SEQUENCE</scope>
    <source>
        <strain evidence="22">CB-2022</strain>
        <tissue evidence="22">Muscle</tissue>
    </source>
</reference>
<evidence type="ECO:0000256" key="2">
    <source>
        <dbReference type="ARBA" id="ARBA00006686"/>
    </source>
</evidence>
<feature type="domain" description="Platelet-derived growth factor (PDGF) family profile" evidence="21">
    <location>
        <begin position="213"/>
        <end position="312"/>
    </location>
</feature>
<dbReference type="GO" id="GO:0008083">
    <property type="term" value="F:growth factor activity"/>
    <property type="evidence" value="ECO:0007669"/>
    <property type="project" value="UniProtKB-KW"/>
</dbReference>
<dbReference type="InterPro" id="IPR000072">
    <property type="entry name" value="PDGF/VEGF_dom"/>
</dbReference>
<dbReference type="PANTHER" id="PTHR12025:SF3">
    <property type="entry name" value="VASCULAR ENDOTHELIAL GROWTH FACTOR C"/>
    <property type="match status" value="1"/>
</dbReference>
<keyword evidence="23" id="KW-1185">Reference proteome</keyword>
<proteinExistence type="inferred from homology"/>
<dbReference type="GO" id="GO:0060754">
    <property type="term" value="P:positive regulation of mast cell chemotaxis"/>
    <property type="evidence" value="ECO:0007669"/>
    <property type="project" value="TreeGrafter"/>
</dbReference>
<keyword evidence="6" id="KW-0165">Cleavage on pair of basic residues</keyword>
<dbReference type="SMART" id="SM00141">
    <property type="entry name" value="PDGF"/>
    <property type="match status" value="1"/>
</dbReference>
<keyword evidence="12" id="KW-0325">Glycoprotein</keyword>
<dbReference type="GO" id="GO:0005615">
    <property type="term" value="C:extracellular space"/>
    <property type="evidence" value="ECO:0007669"/>
    <property type="project" value="TreeGrafter"/>
</dbReference>
<comment type="subunit">
    <text evidence="15">Homodimer; non-covalent and antiparallel. Interacts with FLT4/VEGFR3; the interaction is required for FLT4/VEGFR3 homodimarization and activation.</text>
</comment>
<dbReference type="GO" id="GO:0001666">
    <property type="term" value="P:response to hypoxia"/>
    <property type="evidence" value="ECO:0007669"/>
    <property type="project" value="TreeGrafter"/>
</dbReference>
<organism evidence="22 23">
    <name type="scientific">Electrophorus voltai</name>
    <dbReference type="NCBI Taxonomy" id="2609070"/>
    <lineage>
        <taxon>Eukaryota</taxon>
        <taxon>Metazoa</taxon>
        <taxon>Chordata</taxon>
        <taxon>Craniata</taxon>
        <taxon>Vertebrata</taxon>
        <taxon>Euteleostomi</taxon>
        <taxon>Actinopterygii</taxon>
        <taxon>Neopterygii</taxon>
        <taxon>Teleostei</taxon>
        <taxon>Ostariophysi</taxon>
        <taxon>Gymnotiformes</taxon>
        <taxon>Gymnotoidei</taxon>
        <taxon>Gymnotidae</taxon>
        <taxon>Electrophorus</taxon>
    </lineage>
</organism>
<dbReference type="GO" id="GO:0030154">
    <property type="term" value="P:cell differentiation"/>
    <property type="evidence" value="ECO:0007669"/>
    <property type="project" value="UniProtKB-KW"/>
</dbReference>
<dbReference type="InterPro" id="IPR004153">
    <property type="entry name" value="CXCXC_repeat"/>
</dbReference>
<dbReference type="PROSITE" id="PS50278">
    <property type="entry name" value="PDGF_2"/>
    <property type="match status" value="1"/>
</dbReference>
<dbReference type="SUPFAM" id="SSF57501">
    <property type="entry name" value="Cystine-knot cytokines"/>
    <property type="match status" value="1"/>
</dbReference>
<evidence type="ECO:0000259" key="21">
    <source>
        <dbReference type="PROSITE" id="PS50278"/>
    </source>
</evidence>
<dbReference type="PANTHER" id="PTHR12025">
    <property type="entry name" value="VASCULAR ENDOTHELIAL GROWTH FACTOR"/>
    <property type="match status" value="1"/>
</dbReference>
<feature type="signal peptide" evidence="20">
    <location>
        <begin position="1"/>
        <end position="21"/>
    </location>
</feature>
<dbReference type="Gene3D" id="2.10.90.10">
    <property type="entry name" value="Cystine-knot cytokines"/>
    <property type="match status" value="1"/>
</dbReference>
<gene>
    <name evidence="22" type="ORF">P4O66_013191</name>
</gene>
<keyword evidence="13" id="KW-0497">Mitogen</keyword>
<accession>A0AAD8Z3R2</accession>
<evidence type="ECO:0000256" key="1">
    <source>
        <dbReference type="ARBA" id="ARBA00004613"/>
    </source>
</evidence>
<keyword evidence="3" id="KW-0217">Developmental protein</keyword>
<comment type="similarity">
    <text evidence="2 19">Belongs to the PDGF/VEGF growth factor family.</text>
</comment>
<evidence type="ECO:0000256" key="19">
    <source>
        <dbReference type="RuleBase" id="RU003818"/>
    </source>
</evidence>
<evidence type="ECO:0000256" key="9">
    <source>
        <dbReference type="ARBA" id="ARBA00022782"/>
    </source>
</evidence>
<keyword evidence="9" id="KW-0221">Differentiation</keyword>
<dbReference type="InterPro" id="IPR029034">
    <property type="entry name" value="Cystine-knot_cytokine"/>
</dbReference>
<evidence type="ECO:0000256" key="7">
    <source>
        <dbReference type="ARBA" id="ARBA00022729"/>
    </source>
</evidence>
<dbReference type="GO" id="GO:0042056">
    <property type="term" value="F:chemoattractant activity"/>
    <property type="evidence" value="ECO:0007669"/>
    <property type="project" value="TreeGrafter"/>
</dbReference>
<keyword evidence="5" id="KW-0037">Angiogenesis</keyword>
<dbReference type="GO" id="GO:0001938">
    <property type="term" value="P:positive regulation of endothelial cell proliferation"/>
    <property type="evidence" value="ECO:0007669"/>
    <property type="project" value="TreeGrafter"/>
</dbReference>
<dbReference type="Pfam" id="PF00341">
    <property type="entry name" value="PDGF"/>
    <property type="match status" value="1"/>
</dbReference>
<evidence type="ECO:0000256" key="18">
    <source>
        <dbReference type="ARBA" id="ARBA00082345"/>
    </source>
</evidence>